<keyword evidence="13" id="KW-1185">Reference proteome</keyword>
<keyword evidence="8" id="KW-0238">DNA-binding</keyword>
<evidence type="ECO:0000256" key="3">
    <source>
        <dbReference type="ARBA" id="ARBA00022723"/>
    </source>
</evidence>
<comment type="subcellular location">
    <subcellularLocation>
        <location evidence="10">Cytoplasm</location>
    </subcellularLocation>
</comment>
<dbReference type="KEGG" id="dmp:FAK_00080"/>
<dbReference type="NCBIfam" id="NF011501">
    <property type="entry name" value="PRK14939.1"/>
    <property type="match status" value="1"/>
</dbReference>
<dbReference type="InterPro" id="IPR018522">
    <property type="entry name" value="TopoIIA_CS"/>
</dbReference>
<dbReference type="Gene3D" id="3.30.230.10">
    <property type="match status" value="1"/>
</dbReference>
<dbReference type="FunFam" id="3.30.565.10:FF:000002">
    <property type="entry name" value="DNA gyrase subunit B"/>
    <property type="match status" value="1"/>
</dbReference>
<evidence type="ECO:0000256" key="1">
    <source>
        <dbReference type="ARBA" id="ARBA00000185"/>
    </source>
</evidence>
<dbReference type="NCBIfam" id="TIGR01059">
    <property type="entry name" value="gyrB"/>
    <property type="match status" value="1"/>
</dbReference>
<dbReference type="EMBL" id="AP028679">
    <property type="protein sequence ID" value="BEQ12942.1"/>
    <property type="molecule type" value="Genomic_DNA"/>
</dbReference>
<dbReference type="SUPFAM" id="SSF54211">
    <property type="entry name" value="Ribosomal protein S5 domain 2-like"/>
    <property type="match status" value="1"/>
</dbReference>
<dbReference type="CDD" id="cd16928">
    <property type="entry name" value="HATPase_GyrB-like"/>
    <property type="match status" value="1"/>
</dbReference>
<dbReference type="SMART" id="SM00433">
    <property type="entry name" value="TOP2c"/>
    <property type="match status" value="1"/>
</dbReference>
<keyword evidence="4 10" id="KW-0547">Nucleotide-binding</keyword>
<dbReference type="InterPro" id="IPR020568">
    <property type="entry name" value="Ribosomal_Su5_D2-typ_SF"/>
</dbReference>
<dbReference type="InterPro" id="IPR036890">
    <property type="entry name" value="HATPase_C_sf"/>
</dbReference>
<evidence type="ECO:0000256" key="7">
    <source>
        <dbReference type="ARBA" id="ARBA00023029"/>
    </source>
</evidence>
<gene>
    <name evidence="10 12" type="primary">gyrB</name>
    <name evidence="12" type="ORF">FAK_00080</name>
</gene>
<dbReference type="InterPro" id="IPR001241">
    <property type="entry name" value="Topo_IIA"/>
</dbReference>
<comment type="subunit">
    <text evidence="10">Heterotetramer, composed of two GyrA and two GyrB chains. In the heterotetramer, GyrA contains the active site tyrosine that forms a transient covalent intermediate with DNA, while GyrB binds cofactors and catalyzes ATP hydrolysis.</text>
</comment>
<name>A0AAU9EZE1_9BACT</name>
<evidence type="ECO:0000256" key="2">
    <source>
        <dbReference type="ARBA" id="ARBA00010708"/>
    </source>
</evidence>
<evidence type="ECO:0000256" key="10">
    <source>
        <dbReference type="HAMAP-Rule" id="MF_01898"/>
    </source>
</evidence>
<dbReference type="PANTHER" id="PTHR45866:SF1">
    <property type="entry name" value="DNA GYRASE SUBUNIT B, MITOCHONDRIAL"/>
    <property type="match status" value="1"/>
</dbReference>
<dbReference type="InterPro" id="IPR003594">
    <property type="entry name" value="HATPase_dom"/>
</dbReference>
<dbReference type="FunFam" id="3.40.50.670:FF:000001">
    <property type="entry name" value="DNA topoisomerase 2"/>
    <property type="match status" value="1"/>
</dbReference>
<dbReference type="GO" id="GO:0005737">
    <property type="term" value="C:cytoplasm"/>
    <property type="evidence" value="ECO:0007669"/>
    <property type="project" value="UniProtKB-SubCell"/>
</dbReference>
<dbReference type="FunFam" id="3.30.230.10:FF:000005">
    <property type="entry name" value="DNA gyrase subunit B"/>
    <property type="match status" value="1"/>
</dbReference>
<comment type="function">
    <text evidence="10">A type II topoisomerase that negatively supercoils closed circular double-stranded (ds) DNA in an ATP-dependent manner to modulate DNA topology and maintain chromosomes in an underwound state. Negative supercoiling favors strand separation, and DNA replication, transcription, recombination and repair, all of which involve strand separation. Also able to catalyze the interconversion of other topological isomers of dsDNA rings, including catenanes and knotted rings. Type II topoisomerases break and join 2 DNA strands simultaneously in an ATP-dependent manner.</text>
</comment>
<comment type="catalytic activity">
    <reaction evidence="1 10">
        <text>ATP-dependent breakage, passage and rejoining of double-stranded DNA.</text>
        <dbReference type="EC" id="5.6.2.2"/>
    </reaction>
</comment>
<keyword evidence="5 10" id="KW-0067">ATP-binding</keyword>
<accession>A0AAU9EZE1</accession>
<dbReference type="CDD" id="cd03366">
    <property type="entry name" value="TOPRIM_TopoIIA_GyrB"/>
    <property type="match status" value="1"/>
</dbReference>
<dbReference type="GO" id="GO:0003918">
    <property type="term" value="F:DNA topoisomerase type II (double strand cut, ATP-hydrolyzing) activity"/>
    <property type="evidence" value="ECO:0007669"/>
    <property type="project" value="UniProtKB-UniRule"/>
</dbReference>
<dbReference type="PANTHER" id="PTHR45866">
    <property type="entry name" value="DNA GYRASE/TOPOISOMERASE SUBUNIT B"/>
    <property type="match status" value="1"/>
</dbReference>
<comment type="cofactor">
    <cofactor evidence="10">
        <name>Mg(2+)</name>
        <dbReference type="ChEBI" id="CHEBI:18420"/>
    </cofactor>
    <cofactor evidence="10">
        <name>Mn(2+)</name>
        <dbReference type="ChEBI" id="CHEBI:29035"/>
    </cofactor>
    <cofactor evidence="10">
        <name>Ca(2+)</name>
        <dbReference type="ChEBI" id="CHEBI:29108"/>
    </cofactor>
    <text evidence="10">Binds two Mg(2+) per subunit. The magnesium ions form salt bridges with both the protein and the DNA. Can also accept other divalent metal cations, such as Mn(2+) or Ca(2+).</text>
</comment>
<dbReference type="Gene3D" id="3.40.50.670">
    <property type="match status" value="2"/>
</dbReference>
<comment type="similarity">
    <text evidence="2 10">Belongs to the type II topoisomerase GyrB family.</text>
</comment>
<keyword evidence="3 10" id="KW-0479">Metal-binding</keyword>
<dbReference type="CDD" id="cd00822">
    <property type="entry name" value="TopoII_Trans_DNA_gyrase"/>
    <property type="match status" value="1"/>
</dbReference>
<dbReference type="Pfam" id="PF02518">
    <property type="entry name" value="HATPase_c"/>
    <property type="match status" value="1"/>
</dbReference>
<evidence type="ECO:0000256" key="4">
    <source>
        <dbReference type="ARBA" id="ARBA00022741"/>
    </source>
</evidence>
<dbReference type="InterPro" id="IPR014721">
    <property type="entry name" value="Ribsml_uS5_D2-typ_fold_subgr"/>
</dbReference>
<dbReference type="SUPFAM" id="SSF56719">
    <property type="entry name" value="Type II DNA topoisomerase"/>
    <property type="match status" value="1"/>
</dbReference>
<dbReference type="HAMAP" id="MF_01898">
    <property type="entry name" value="GyrB"/>
    <property type="match status" value="1"/>
</dbReference>
<dbReference type="Pfam" id="PF00204">
    <property type="entry name" value="DNA_gyraseB"/>
    <property type="match status" value="1"/>
</dbReference>
<evidence type="ECO:0000256" key="6">
    <source>
        <dbReference type="ARBA" id="ARBA00022842"/>
    </source>
</evidence>
<proteinExistence type="inferred from homology"/>
<dbReference type="InterPro" id="IPR000565">
    <property type="entry name" value="Topo_IIA_B"/>
</dbReference>
<dbReference type="PROSITE" id="PS00177">
    <property type="entry name" value="TOPOISOMERASE_II"/>
    <property type="match status" value="1"/>
</dbReference>
<feature type="domain" description="Histidine kinase/HSP90-like ATPase" evidence="11">
    <location>
        <begin position="33"/>
        <end position="178"/>
    </location>
</feature>
<feature type="binding site" evidence="10">
    <location>
        <position position="498"/>
    </location>
    <ligand>
        <name>Mg(2+)</name>
        <dbReference type="ChEBI" id="CHEBI:18420"/>
        <label>2</label>
    </ligand>
</feature>
<keyword evidence="6 10" id="KW-0460">Magnesium</keyword>
<dbReference type="InterPro" id="IPR013506">
    <property type="entry name" value="Topo_IIA_bsu_dom2"/>
</dbReference>
<dbReference type="RefSeq" id="WP_338603998.1">
    <property type="nucleotide sequence ID" value="NZ_AP028679.1"/>
</dbReference>
<sequence>MAPDKSGYTSDKIKVLEGLEAVRKRPAMYIGSTGPDGLHHLVYEVVDNSVDEAMGGYCDFVQVIIHADNSVSVEDDGRGIPVDIHATEKVPAVQVVMTKLHAGGKFDDKAYKVAGGLHGVGVSVVNALSEWLEVEIKRDGKVYAQSYDHGHPTGELKVIGKCGKKTGTKVTFKADPAIFETTVYTFETLAGRLRELSFLNSGMRIKLVDERTEKEVEYFYKGGISEFVDYISQKSQPLHKKPIYLTGQKDLVQVEIAMRYTDAYNERIFSFANNINTREGGTHLTGFKAALTRTLNSYISANLPKVKTLPSGDDVREGLYAVISVKIPQPQFEGQTKMKLGNSEVKGLVEQIVNEQLATFLEEDPTTAKKIVGKITEAAKAREAARKARELVRRKGVLSENSLPGKLADCSERDPSACEIFLVEGDSAGGSAKQARDRRFQAILPLRGKILNVEKARLHKMLENAEIRTMITALGTGVGEDDFDAGKLRYHKVVIMTDADVDGSHIRTLLLTFFFRQMEELVNQGNLYIAQPPLYRVVDNKKEIYIKDEASMRVILLERACSAMKLKVEATGAEFNGQRLVKLMESLSAYLDHLERLKRRGWQAPALAALLRARVRDKKVFAEHERAEELASMLAEQGMVVENIHFDEAHSLYEVAVTCPGEMNQCNNISWELVASADYAQMLRLAETLAGNEQGPYLLAKNGDEKRVESAGLLLDNLMEVGAKGLAMQRYKGLGEMNPEQLWETTMDPERRTLLQVKVEDFMAADDLFTTLMGDQVEPRRNFIVENALEVRELDI</sequence>
<keyword evidence="9 10" id="KW-0413">Isomerase</keyword>
<dbReference type="AlphaFoldDB" id="A0AAU9EZE1"/>
<feature type="binding site" evidence="10">
    <location>
        <position position="498"/>
    </location>
    <ligand>
        <name>Mg(2+)</name>
        <dbReference type="ChEBI" id="CHEBI:18420"/>
        <label>1</label>
        <note>catalytic</note>
    </ligand>
</feature>
<evidence type="ECO:0000256" key="5">
    <source>
        <dbReference type="ARBA" id="ARBA00022840"/>
    </source>
</evidence>
<dbReference type="GO" id="GO:0006265">
    <property type="term" value="P:DNA topological change"/>
    <property type="evidence" value="ECO:0007669"/>
    <property type="project" value="UniProtKB-UniRule"/>
</dbReference>
<feature type="binding site" evidence="10">
    <location>
        <position position="424"/>
    </location>
    <ligand>
        <name>Mg(2+)</name>
        <dbReference type="ChEBI" id="CHEBI:18420"/>
        <label>1</label>
        <note>catalytic</note>
    </ligand>
</feature>
<dbReference type="PRINTS" id="PR00418">
    <property type="entry name" value="TPI2FAMILY"/>
</dbReference>
<evidence type="ECO:0000256" key="9">
    <source>
        <dbReference type="ARBA" id="ARBA00023235"/>
    </source>
</evidence>
<reference evidence="13" key="1">
    <citation type="journal article" date="2023" name="Arch. Microbiol.">
        <title>Desulfoferula mesophilus gen. nov. sp. nov., a mesophilic sulfate-reducing bacterium isolated from a brackish lake sediment.</title>
        <authorList>
            <person name="Watanabe T."/>
            <person name="Yabe T."/>
            <person name="Tsuji J.M."/>
            <person name="Fukui M."/>
        </authorList>
    </citation>
    <scope>NUCLEOTIDE SEQUENCE [LARGE SCALE GENOMIC DNA]</scope>
    <source>
        <strain evidence="13">12FAK</strain>
    </source>
</reference>
<dbReference type="InterPro" id="IPR002288">
    <property type="entry name" value="DNA_gyrase_B_C"/>
</dbReference>
<keyword evidence="10" id="KW-0963">Cytoplasm</keyword>
<feature type="site" description="Interaction with DNA" evidence="10">
    <location>
        <position position="449"/>
    </location>
</feature>
<dbReference type="GO" id="GO:0006261">
    <property type="term" value="P:DNA-templated DNA replication"/>
    <property type="evidence" value="ECO:0007669"/>
    <property type="project" value="UniProtKB-UniRule"/>
</dbReference>
<dbReference type="InterPro" id="IPR013760">
    <property type="entry name" value="Topo_IIA-like_dom_sf"/>
</dbReference>
<evidence type="ECO:0000313" key="13">
    <source>
        <dbReference type="Proteomes" id="UP001366166"/>
    </source>
</evidence>
<dbReference type="InterPro" id="IPR034160">
    <property type="entry name" value="TOPRIM_GyrB"/>
</dbReference>
<dbReference type="Pfam" id="PF00986">
    <property type="entry name" value="DNA_gyraseB_C"/>
    <property type="match status" value="1"/>
</dbReference>
<evidence type="ECO:0000259" key="11">
    <source>
        <dbReference type="SMART" id="SM00387"/>
    </source>
</evidence>
<keyword evidence="7 10" id="KW-0799">Topoisomerase</keyword>
<dbReference type="GO" id="GO:0005524">
    <property type="term" value="F:ATP binding"/>
    <property type="evidence" value="ECO:0007669"/>
    <property type="project" value="UniProtKB-UniRule"/>
</dbReference>
<evidence type="ECO:0000313" key="12">
    <source>
        <dbReference type="EMBL" id="BEQ12942.1"/>
    </source>
</evidence>
<dbReference type="GO" id="GO:0003677">
    <property type="term" value="F:DNA binding"/>
    <property type="evidence" value="ECO:0007669"/>
    <property type="project" value="UniProtKB-KW"/>
</dbReference>
<dbReference type="Gene3D" id="3.30.565.10">
    <property type="entry name" value="Histidine kinase-like ATPase, C-terminal domain"/>
    <property type="match status" value="1"/>
</dbReference>
<dbReference type="GO" id="GO:0046872">
    <property type="term" value="F:metal ion binding"/>
    <property type="evidence" value="ECO:0007669"/>
    <property type="project" value="UniProtKB-KW"/>
</dbReference>
<organism evidence="12 13">
    <name type="scientific">Desulfoferula mesophila</name>
    <dbReference type="NCBI Taxonomy" id="3058419"/>
    <lineage>
        <taxon>Bacteria</taxon>
        <taxon>Pseudomonadati</taxon>
        <taxon>Thermodesulfobacteriota</taxon>
        <taxon>Desulfarculia</taxon>
        <taxon>Desulfarculales</taxon>
        <taxon>Desulfarculaceae</taxon>
        <taxon>Desulfoferula</taxon>
    </lineage>
</organism>
<dbReference type="InterPro" id="IPR006171">
    <property type="entry name" value="TOPRIM_dom"/>
</dbReference>
<protein>
    <recommendedName>
        <fullName evidence="10">DNA gyrase subunit B</fullName>
        <ecNumber evidence="10">5.6.2.2</ecNumber>
    </recommendedName>
</protein>
<dbReference type="SMART" id="SM00387">
    <property type="entry name" value="HATPase_c"/>
    <property type="match status" value="1"/>
</dbReference>
<dbReference type="EC" id="5.6.2.2" evidence="10"/>
<comment type="miscellaneous">
    <text evidence="10">Few gyrases are as efficient as E.coli at forming negative supercoils. Not all organisms have 2 type II topoisomerases; in organisms with a single type II topoisomerase this enzyme also has to decatenate newly replicated chromosomes.</text>
</comment>
<feature type="binding site" evidence="10">
    <location>
        <position position="500"/>
    </location>
    <ligand>
        <name>Mg(2+)</name>
        <dbReference type="ChEBI" id="CHEBI:18420"/>
        <label>2</label>
    </ligand>
</feature>
<dbReference type="Pfam" id="PF01751">
    <property type="entry name" value="Toprim"/>
    <property type="match status" value="1"/>
</dbReference>
<dbReference type="SUPFAM" id="SSF55874">
    <property type="entry name" value="ATPase domain of HSP90 chaperone/DNA topoisomerase II/histidine kinase"/>
    <property type="match status" value="1"/>
</dbReference>
<feature type="site" description="Interaction with DNA" evidence="10">
    <location>
        <position position="452"/>
    </location>
</feature>
<dbReference type="InterPro" id="IPR011557">
    <property type="entry name" value="GyrB"/>
</dbReference>
<dbReference type="PRINTS" id="PR01159">
    <property type="entry name" value="DNAGYRASEB"/>
</dbReference>
<dbReference type="NCBIfam" id="NF004189">
    <property type="entry name" value="PRK05644.1"/>
    <property type="match status" value="1"/>
</dbReference>
<evidence type="ECO:0000256" key="8">
    <source>
        <dbReference type="ARBA" id="ARBA00023125"/>
    </source>
</evidence>
<dbReference type="InterPro" id="IPR013759">
    <property type="entry name" value="Topo_IIA_B_C"/>
</dbReference>
<dbReference type="GO" id="GO:0005694">
    <property type="term" value="C:chromosome"/>
    <property type="evidence" value="ECO:0007669"/>
    <property type="project" value="InterPro"/>
</dbReference>
<dbReference type="Proteomes" id="UP001366166">
    <property type="component" value="Chromosome"/>
</dbReference>